<name>A0A072V966_MEDTR</name>
<evidence type="ECO:0000313" key="9">
    <source>
        <dbReference type="EnsemblPlants" id="KEH38181"/>
    </source>
</evidence>
<dbReference type="EMBL" id="CM001218">
    <property type="protein sequence ID" value="KEH38181.1"/>
    <property type="molecule type" value="Genomic_DNA"/>
</dbReference>
<comment type="cofactor">
    <cofactor evidence="1">
        <name>heme</name>
        <dbReference type="ChEBI" id="CHEBI:30413"/>
    </cofactor>
</comment>
<dbReference type="SUPFAM" id="SSF48264">
    <property type="entry name" value="Cytochrome P450"/>
    <property type="match status" value="1"/>
</dbReference>
<evidence type="ECO:0000313" key="10">
    <source>
        <dbReference type="Proteomes" id="UP000002051"/>
    </source>
</evidence>
<keyword evidence="6" id="KW-0408">Iron</keyword>
<proteinExistence type="inferred from homology"/>
<dbReference type="Proteomes" id="UP000002051">
    <property type="component" value="Chromosome 2"/>
</dbReference>
<keyword evidence="5" id="KW-0560">Oxidoreductase</keyword>
<dbReference type="GO" id="GO:0004497">
    <property type="term" value="F:monooxygenase activity"/>
    <property type="evidence" value="ECO:0007669"/>
    <property type="project" value="UniProtKB-KW"/>
</dbReference>
<reference evidence="8 10" key="1">
    <citation type="journal article" date="2011" name="Nature">
        <title>The Medicago genome provides insight into the evolution of rhizobial symbioses.</title>
        <authorList>
            <person name="Young N.D."/>
            <person name="Debelle F."/>
            <person name="Oldroyd G.E."/>
            <person name="Geurts R."/>
            <person name="Cannon S.B."/>
            <person name="Udvardi M.K."/>
            <person name="Benedito V.A."/>
            <person name="Mayer K.F."/>
            <person name="Gouzy J."/>
            <person name="Schoof H."/>
            <person name="Van de Peer Y."/>
            <person name="Proost S."/>
            <person name="Cook D.R."/>
            <person name="Meyers B.C."/>
            <person name="Spannagl M."/>
            <person name="Cheung F."/>
            <person name="De Mita S."/>
            <person name="Krishnakumar V."/>
            <person name="Gundlach H."/>
            <person name="Zhou S."/>
            <person name="Mudge J."/>
            <person name="Bharti A.K."/>
            <person name="Murray J.D."/>
            <person name="Naoumkina M.A."/>
            <person name="Rosen B."/>
            <person name="Silverstein K.A."/>
            <person name="Tang H."/>
            <person name="Rombauts S."/>
            <person name="Zhao P.X."/>
            <person name="Zhou P."/>
            <person name="Barbe V."/>
            <person name="Bardou P."/>
            <person name="Bechner M."/>
            <person name="Bellec A."/>
            <person name="Berger A."/>
            <person name="Berges H."/>
            <person name="Bidwell S."/>
            <person name="Bisseling T."/>
            <person name="Choisne N."/>
            <person name="Couloux A."/>
            <person name="Denny R."/>
            <person name="Deshpande S."/>
            <person name="Dai X."/>
            <person name="Doyle J.J."/>
            <person name="Dudez A.M."/>
            <person name="Farmer A.D."/>
            <person name="Fouteau S."/>
            <person name="Franken C."/>
            <person name="Gibelin C."/>
            <person name="Gish J."/>
            <person name="Goldstein S."/>
            <person name="Gonzalez A.J."/>
            <person name="Green P.J."/>
            <person name="Hallab A."/>
            <person name="Hartog M."/>
            <person name="Hua A."/>
            <person name="Humphray S.J."/>
            <person name="Jeong D.H."/>
            <person name="Jing Y."/>
            <person name="Jocker A."/>
            <person name="Kenton S.M."/>
            <person name="Kim D.J."/>
            <person name="Klee K."/>
            <person name="Lai H."/>
            <person name="Lang C."/>
            <person name="Lin S."/>
            <person name="Macmil S.L."/>
            <person name="Magdelenat G."/>
            <person name="Matthews L."/>
            <person name="McCorrison J."/>
            <person name="Monaghan E.L."/>
            <person name="Mun J.H."/>
            <person name="Najar F.Z."/>
            <person name="Nicholson C."/>
            <person name="Noirot C."/>
            <person name="O'Bleness M."/>
            <person name="Paule C.R."/>
            <person name="Poulain J."/>
            <person name="Prion F."/>
            <person name="Qin B."/>
            <person name="Qu C."/>
            <person name="Retzel E.F."/>
            <person name="Riddle C."/>
            <person name="Sallet E."/>
            <person name="Samain S."/>
            <person name="Samson N."/>
            <person name="Sanders I."/>
            <person name="Saurat O."/>
            <person name="Scarpelli C."/>
            <person name="Schiex T."/>
            <person name="Segurens B."/>
            <person name="Severin A.J."/>
            <person name="Sherrier D.J."/>
            <person name="Shi R."/>
            <person name="Sims S."/>
            <person name="Singer S.R."/>
            <person name="Sinharoy S."/>
            <person name="Sterck L."/>
            <person name="Viollet A."/>
            <person name="Wang B.B."/>
            <person name="Wang K."/>
            <person name="Wang M."/>
            <person name="Wang X."/>
            <person name="Warfsmann J."/>
            <person name="Weissenbach J."/>
            <person name="White D.D."/>
            <person name="White J.D."/>
            <person name="Wiley G.B."/>
            <person name="Wincker P."/>
            <person name="Xing Y."/>
            <person name="Yang L."/>
            <person name="Yao Z."/>
            <person name="Ying F."/>
            <person name="Zhai J."/>
            <person name="Zhou L."/>
            <person name="Zuber A."/>
            <person name="Denarie J."/>
            <person name="Dixon R.A."/>
            <person name="May G.D."/>
            <person name="Schwartz D.C."/>
            <person name="Rogers J."/>
            <person name="Quetier F."/>
            <person name="Town C.D."/>
            <person name="Roe B.A."/>
        </authorList>
    </citation>
    <scope>NUCLEOTIDE SEQUENCE [LARGE SCALE GENOMIC DNA]</scope>
    <source>
        <strain evidence="8">A17</strain>
        <strain evidence="9 10">cv. Jemalong A17</strain>
    </source>
</reference>
<protein>
    <submittedName>
        <fullName evidence="8">Cytochrome P450 family protein</fullName>
    </submittedName>
</protein>
<keyword evidence="4" id="KW-0479">Metal-binding</keyword>
<evidence type="ECO:0000256" key="4">
    <source>
        <dbReference type="ARBA" id="ARBA00022723"/>
    </source>
</evidence>
<dbReference type="InterPro" id="IPR036396">
    <property type="entry name" value="Cyt_P450_sf"/>
</dbReference>
<dbReference type="GO" id="GO:0016705">
    <property type="term" value="F:oxidoreductase activity, acting on paired donors, with incorporation or reduction of molecular oxygen"/>
    <property type="evidence" value="ECO:0007669"/>
    <property type="project" value="InterPro"/>
</dbReference>
<evidence type="ECO:0000256" key="1">
    <source>
        <dbReference type="ARBA" id="ARBA00001971"/>
    </source>
</evidence>
<dbReference type="HOGENOM" id="CLU_1339318_0_0_1"/>
<keyword evidence="10" id="KW-1185">Reference proteome</keyword>
<gene>
    <name evidence="8" type="ordered locus">MTR_2g061750</name>
</gene>
<dbReference type="GO" id="GO:0005506">
    <property type="term" value="F:iron ion binding"/>
    <property type="evidence" value="ECO:0007669"/>
    <property type="project" value="InterPro"/>
</dbReference>
<dbReference type="EnsemblPlants" id="KEH38181">
    <property type="protein sequence ID" value="KEH38181"/>
    <property type="gene ID" value="MTR_2g061750"/>
</dbReference>
<evidence type="ECO:0000256" key="2">
    <source>
        <dbReference type="ARBA" id="ARBA00010617"/>
    </source>
</evidence>
<keyword evidence="7" id="KW-0503">Monooxygenase</keyword>
<reference evidence="9" key="3">
    <citation type="submission" date="2015-04" db="UniProtKB">
        <authorList>
            <consortium name="EnsemblPlants"/>
        </authorList>
    </citation>
    <scope>IDENTIFICATION</scope>
    <source>
        <strain evidence="9">cv. Jemalong A17</strain>
    </source>
</reference>
<dbReference type="InterPro" id="IPR001128">
    <property type="entry name" value="Cyt_P450"/>
</dbReference>
<dbReference type="PANTHER" id="PTHR24296">
    <property type="entry name" value="CYTOCHROME P450"/>
    <property type="match status" value="1"/>
</dbReference>
<comment type="similarity">
    <text evidence="2">Belongs to the cytochrome P450 family.</text>
</comment>
<reference evidence="8 10" key="2">
    <citation type="journal article" date="2014" name="BMC Genomics">
        <title>An improved genome release (version Mt4.0) for the model legume Medicago truncatula.</title>
        <authorList>
            <person name="Tang H."/>
            <person name="Krishnakumar V."/>
            <person name="Bidwell S."/>
            <person name="Rosen B."/>
            <person name="Chan A."/>
            <person name="Zhou S."/>
            <person name="Gentzbittel L."/>
            <person name="Childs K.L."/>
            <person name="Yandell M."/>
            <person name="Gundlach H."/>
            <person name="Mayer K.F."/>
            <person name="Schwartz D.C."/>
            <person name="Town C.D."/>
        </authorList>
    </citation>
    <scope>GENOME REANNOTATION</scope>
    <source>
        <strain evidence="8">A17</strain>
        <strain evidence="9 10">cv. Jemalong A17</strain>
    </source>
</reference>
<evidence type="ECO:0000256" key="5">
    <source>
        <dbReference type="ARBA" id="ARBA00023002"/>
    </source>
</evidence>
<organism evidence="8 10">
    <name type="scientific">Medicago truncatula</name>
    <name type="common">Barrel medic</name>
    <name type="synonym">Medicago tribuloides</name>
    <dbReference type="NCBI Taxonomy" id="3880"/>
    <lineage>
        <taxon>Eukaryota</taxon>
        <taxon>Viridiplantae</taxon>
        <taxon>Streptophyta</taxon>
        <taxon>Embryophyta</taxon>
        <taxon>Tracheophyta</taxon>
        <taxon>Spermatophyta</taxon>
        <taxon>Magnoliopsida</taxon>
        <taxon>eudicotyledons</taxon>
        <taxon>Gunneridae</taxon>
        <taxon>Pentapetalae</taxon>
        <taxon>rosids</taxon>
        <taxon>fabids</taxon>
        <taxon>Fabales</taxon>
        <taxon>Fabaceae</taxon>
        <taxon>Papilionoideae</taxon>
        <taxon>50 kb inversion clade</taxon>
        <taxon>NPAAA clade</taxon>
        <taxon>Hologalegina</taxon>
        <taxon>IRL clade</taxon>
        <taxon>Trifolieae</taxon>
        <taxon>Medicago</taxon>
    </lineage>
</organism>
<dbReference type="STRING" id="3880.A0A072V966"/>
<evidence type="ECO:0000256" key="6">
    <source>
        <dbReference type="ARBA" id="ARBA00023004"/>
    </source>
</evidence>
<sequence length="205" mass="24345">MFPSETIHVYFINNIITTNPRNVEYILLKKFYNYKKGKVYYAILDDLLGDGIFNDGDHVFFKKKNDDDHVWKFQRNLVRPEFTNPFTLDRAFQVMTEEVEKRLIPVFYSFTHDGRVFYVHDLMRRFSFDVMCRFSFGWDPYALQAALPHSDFGEAFDTTVRISAERASSVSPLIWKIKRYFNIGSQKKLKEATKIKINKNIFNAF</sequence>
<dbReference type="Pfam" id="PF00067">
    <property type="entry name" value="p450"/>
    <property type="match status" value="1"/>
</dbReference>
<evidence type="ECO:0000313" key="8">
    <source>
        <dbReference type="EMBL" id="KEH38181.1"/>
    </source>
</evidence>
<dbReference type="Gene3D" id="1.10.630.10">
    <property type="entry name" value="Cytochrome P450"/>
    <property type="match status" value="1"/>
</dbReference>
<dbReference type="GO" id="GO:0020037">
    <property type="term" value="F:heme binding"/>
    <property type="evidence" value="ECO:0007669"/>
    <property type="project" value="InterPro"/>
</dbReference>
<accession>A0A072V966</accession>
<keyword evidence="3" id="KW-0349">Heme</keyword>
<dbReference type="AlphaFoldDB" id="A0A072V966"/>
<evidence type="ECO:0000256" key="3">
    <source>
        <dbReference type="ARBA" id="ARBA00022617"/>
    </source>
</evidence>
<evidence type="ECO:0000256" key="7">
    <source>
        <dbReference type="ARBA" id="ARBA00023033"/>
    </source>
</evidence>